<organism evidence="1 2">
    <name type="scientific">Fusarium sporotrichioides</name>
    <dbReference type="NCBI Taxonomy" id="5514"/>
    <lineage>
        <taxon>Eukaryota</taxon>
        <taxon>Fungi</taxon>
        <taxon>Dikarya</taxon>
        <taxon>Ascomycota</taxon>
        <taxon>Pezizomycotina</taxon>
        <taxon>Sordariomycetes</taxon>
        <taxon>Hypocreomycetidae</taxon>
        <taxon>Hypocreales</taxon>
        <taxon>Nectriaceae</taxon>
        <taxon>Fusarium</taxon>
    </lineage>
</organism>
<gene>
    <name evidence="1" type="ORF">FSPOR_605</name>
</gene>
<keyword evidence="2" id="KW-1185">Reference proteome</keyword>
<evidence type="ECO:0000313" key="2">
    <source>
        <dbReference type="Proteomes" id="UP000266152"/>
    </source>
</evidence>
<dbReference type="Proteomes" id="UP000266152">
    <property type="component" value="Unassembled WGS sequence"/>
</dbReference>
<name>A0A395STH4_FUSSP</name>
<dbReference type="EMBL" id="PXOF01000014">
    <property type="protein sequence ID" value="RGP75497.1"/>
    <property type="molecule type" value="Genomic_DNA"/>
</dbReference>
<sequence length="239" mass="25681">MLTNAARRQKTGRSSAKTMQFVANTDAQNFGFALTMTATNIAVTPTPNTVKATPRRTNARFQTALRIEVQNTFVKNTLVSILTALGRHWPRVGVKGNVVTISRVPHQGVPDMWRPGLCFVSSTSATSPPAIDPETFIMPMAPGSVTNTGVPSQNAKVPSSTPRVITSRGALDILANDRTVIKKPEPAVRDLLSVALTAAPPLIVGIRPRLKVVSVWMRHAQSPCAGCLRLVTETIVPNT</sequence>
<comment type="caution">
    <text evidence="1">The sequence shown here is derived from an EMBL/GenBank/DDBJ whole genome shotgun (WGS) entry which is preliminary data.</text>
</comment>
<protein>
    <submittedName>
        <fullName evidence="1">Uncharacterized protein</fullName>
    </submittedName>
</protein>
<accession>A0A395STH4</accession>
<evidence type="ECO:0000313" key="1">
    <source>
        <dbReference type="EMBL" id="RGP75497.1"/>
    </source>
</evidence>
<reference evidence="1 2" key="1">
    <citation type="journal article" date="2018" name="PLoS Pathog.">
        <title>Evolution of structural diversity of trichothecenes, a family of toxins produced by plant pathogenic and entomopathogenic fungi.</title>
        <authorList>
            <person name="Proctor R.H."/>
            <person name="McCormick S.P."/>
            <person name="Kim H.S."/>
            <person name="Cardoza R.E."/>
            <person name="Stanley A.M."/>
            <person name="Lindo L."/>
            <person name="Kelly A."/>
            <person name="Brown D.W."/>
            <person name="Lee T."/>
            <person name="Vaughan M.M."/>
            <person name="Alexander N.J."/>
            <person name="Busman M."/>
            <person name="Gutierrez S."/>
        </authorList>
    </citation>
    <scope>NUCLEOTIDE SEQUENCE [LARGE SCALE GENOMIC DNA]</scope>
    <source>
        <strain evidence="1 2">NRRL 3299</strain>
    </source>
</reference>
<dbReference type="AlphaFoldDB" id="A0A395STH4"/>
<proteinExistence type="predicted"/>